<feature type="region of interest" description="Disordered" evidence="1">
    <location>
        <begin position="1"/>
        <end position="26"/>
    </location>
</feature>
<dbReference type="InterPro" id="IPR008700">
    <property type="entry name" value="TypeIII_avirulence_cleave"/>
</dbReference>
<organism evidence="3 4">
    <name type="scientific">Tripterygium wilfordii</name>
    <name type="common">Thunder God vine</name>
    <dbReference type="NCBI Taxonomy" id="458696"/>
    <lineage>
        <taxon>Eukaryota</taxon>
        <taxon>Viridiplantae</taxon>
        <taxon>Streptophyta</taxon>
        <taxon>Embryophyta</taxon>
        <taxon>Tracheophyta</taxon>
        <taxon>Spermatophyta</taxon>
        <taxon>Magnoliopsida</taxon>
        <taxon>eudicotyledons</taxon>
        <taxon>Gunneridae</taxon>
        <taxon>Pentapetalae</taxon>
        <taxon>rosids</taxon>
        <taxon>fabids</taxon>
        <taxon>Celastrales</taxon>
        <taxon>Celastraceae</taxon>
        <taxon>Tripterygium</taxon>
    </lineage>
</organism>
<proteinExistence type="predicted"/>
<protein>
    <recommendedName>
        <fullName evidence="2">RIN4 pathogenic type III effector avirulence factor Avr cleavage site domain-containing protein</fullName>
    </recommendedName>
</protein>
<name>A0A7J7DU76_TRIWF</name>
<evidence type="ECO:0000256" key="1">
    <source>
        <dbReference type="SAM" id="MobiDB-lite"/>
    </source>
</evidence>
<dbReference type="Pfam" id="PF05627">
    <property type="entry name" value="AvrRpt-cleavage"/>
    <property type="match status" value="1"/>
</dbReference>
<dbReference type="InParanoid" id="A0A7J7DU76"/>
<dbReference type="PANTHER" id="PTHR33882">
    <property type="entry name" value="PATHOGENIC TYPE III EFFECTOR AVIRULENCE FACTOR AVR AVRRPT-CLEAVAGE: CLEAVAGE SITE PROTEIN"/>
    <property type="match status" value="1"/>
</dbReference>
<dbReference type="EMBL" id="JAAARO010000003">
    <property type="protein sequence ID" value="KAF5749922.1"/>
    <property type="molecule type" value="Genomic_DNA"/>
</dbReference>
<keyword evidence="4" id="KW-1185">Reference proteome</keyword>
<dbReference type="Proteomes" id="UP000593562">
    <property type="component" value="Unassembled WGS sequence"/>
</dbReference>
<feature type="domain" description="RIN4 pathogenic type III effector avirulence factor Avr cleavage site" evidence="2">
    <location>
        <begin position="11"/>
        <end position="41"/>
    </location>
</feature>
<dbReference type="AlphaFoldDB" id="A0A7J7DU76"/>
<sequence>MEDQKEKNAPWLSVPQFGDWDQKGPLPDYSLDFSKIREMRKQNKRDVSRVSLGNEEELISKPTSTETTTQIDHLHHYNQNHHSPTDMLIWSLITAFPEFNKNRSILSNNLRASRKQFSCVEKAFEPEAKASHCMFTSLLTVTGSHGTQEMLLVINSSEPTTIAAPPDQPLDNSHTTVALLKLPLDYNSSHIHNLRLPITLSEHHRLVVTNNNSTSLPITRLKLHMAYH</sequence>
<gene>
    <name evidence="3" type="ORF">HS088_TW03G00249</name>
</gene>
<evidence type="ECO:0000313" key="3">
    <source>
        <dbReference type="EMBL" id="KAF5749922.1"/>
    </source>
</evidence>
<accession>A0A7J7DU76</accession>
<reference evidence="3 4" key="1">
    <citation type="journal article" date="2020" name="Nat. Commun.">
        <title>Genome of Tripterygium wilfordii and identification of cytochrome P450 involved in triptolide biosynthesis.</title>
        <authorList>
            <person name="Tu L."/>
            <person name="Su P."/>
            <person name="Zhang Z."/>
            <person name="Gao L."/>
            <person name="Wang J."/>
            <person name="Hu T."/>
            <person name="Zhou J."/>
            <person name="Zhang Y."/>
            <person name="Zhao Y."/>
            <person name="Liu Y."/>
            <person name="Song Y."/>
            <person name="Tong Y."/>
            <person name="Lu Y."/>
            <person name="Yang J."/>
            <person name="Xu C."/>
            <person name="Jia M."/>
            <person name="Peters R.J."/>
            <person name="Huang L."/>
            <person name="Gao W."/>
        </authorList>
    </citation>
    <scope>NUCLEOTIDE SEQUENCE [LARGE SCALE GENOMIC DNA]</scope>
    <source>
        <strain evidence="4">cv. XIE 37</strain>
        <tissue evidence="3">Leaf</tissue>
    </source>
</reference>
<evidence type="ECO:0000313" key="4">
    <source>
        <dbReference type="Proteomes" id="UP000593562"/>
    </source>
</evidence>
<comment type="caution">
    <text evidence="3">The sequence shown here is derived from an EMBL/GenBank/DDBJ whole genome shotgun (WGS) entry which is preliminary data.</text>
</comment>
<evidence type="ECO:0000259" key="2">
    <source>
        <dbReference type="Pfam" id="PF05627"/>
    </source>
</evidence>
<dbReference type="PANTHER" id="PTHR33882:SF2">
    <property type="entry name" value="EXPRESSED PROTEIN"/>
    <property type="match status" value="1"/>
</dbReference>